<keyword evidence="1" id="KW-0863">Zinc-finger</keyword>
<feature type="compositionally biased region" description="Basic and acidic residues" evidence="2">
    <location>
        <begin position="418"/>
        <end position="437"/>
    </location>
</feature>
<dbReference type="HOGENOM" id="CLU_036506_0_0_1"/>
<feature type="compositionally biased region" description="Polar residues" evidence="2">
    <location>
        <begin position="141"/>
        <end position="167"/>
    </location>
</feature>
<feature type="compositionally biased region" description="Basic and acidic residues" evidence="2">
    <location>
        <begin position="326"/>
        <end position="344"/>
    </location>
</feature>
<gene>
    <name evidence="4" type="ORF">PV06_04630</name>
</gene>
<organism evidence="4 5">
    <name type="scientific">Exophiala oligosperma</name>
    <dbReference type="NCBI Taxonomy" id="215243"/>
    <lineage>
        <taxon>Eukaryota</taxon>
        <taxon>Fungi</taxon>
        <taxon>Dikarya</taxon>
        <taxon>Ascomycota</taxon>
        <taxon>Pezizomycotina</taxon>
        <taxon>Eurotiomycetes</taxon>
        <taxon>Chaetothyriomycetidae</taxon>
        <taxon>Chaetothyriales</taxon>
        <taxon>Herpotrichiellaceae</taxon>
        <taxon>Exophiala</taxon>
    </lineage>
</organism>
<dbReference type="VEuPathDB" id="FungiDB:PV06_04630"/>
<dbReference type="GO" id="GO:0008270">
    <property type="term" value="F:zinc ion binding"/>
    <property type="evidence" value="ECO:0007669"/>
    <property type="project" value="UniProtKB-KW"/>
</dbReference>
<dbReference type="OrthoDB" id="5355510at2759"/>
<feature type="compositionally biased region" description="Polar residues" evidence="2">
    <location>
        <begin position="180"/>
        <end position="191"/>
    </location>
</feature>
<evidence type="ECO:0000313" key="4">
    <source>
        <dbReference type="EMBL" id="KIW43539.1"/>
    </source>
</evidence>
<dbReference type="STRING" id="215243.A0A0D2E6X7"/>
<dbReference type="PROSITE" id="PS50103">
    <property type="entry name" value="ZF_C3H1"/>
    <property type="match status" value="1"/>
</dbReference>
<feature type="domain" description="C3H1-type" evidence="3">
    <location>
        <begin position="214"/>
        <end position="243"/>
    </location>
</feature>
<sequence length="458" mass="50787">MQMPATHSLTIHNNPITTKQDDTMAEQRTLKPQFFLTRQNGAMVPLVAMDEMPIHVQIRGVPRSLTAFEIAGMTPLGLVESRHEYHIVEAMNNMNNIGHRNTTTGQKPTDLSSSFVPPQMRLAPCPSPIVKFPGNTEHLSETGSASLSTEEGKTSTRPGSSGESSIHSDAALPAVPAWRQNATTNVTATTSKVEESKNAGNTATTAGNVPTPLTGKKIYCSYWLRKGECDFAQQGCIYKHEMPTDLETLQSVGFTDIPLWYRQRYDLGSLNVENGRNNPSFGVADRNKPSPPRNFQVGDNAKRMIRNQIGPVNRSYSPRGGRANGRRQDERRAQLEAGEKRQRETDAAIEAVIAAEAEREREREALMKKFPCLAPENRGVFVGHEDLLTETFSNGEEPNDMHAQIRKIEQAAWEEEQTERQKKLEELEEKEMQRPEGKAAGGSKKGQGKKKGGKGKKK</sequence>
<keyword evidence="1" id="KW-0862">Zinc</keyword>
<evidence type="ECO:0000313" key="5">
    <source>
        <dbReference type="Proteomes" id="UP000053342"/>
    </source>
</evidence>
<feature type="region of interest" description="Disordered" evidence="2">
    <location>
        <begin position="410"/>
        <end position="458"/>
    </location>
</feature>
<evidence type="ECO:0000259" key="3">
    <source>
        <dbReference type="PROSITE" id="PS50103"/>
    </source>
</evidence>
<reference evidence="4 5" key="1">
    <citation type="submission" date="2015-01" db="EMBL/GenBank/DDBJ databases">
        <title>The Genome Sequence of Exophiala oligosperma CBS72588.</title>
        <authorList>
            <consortium name="The Broad Institute Genomics Platform"/>
            <person name="Cuomo C."/>
            <person name="de Hoog S."/>
            <person name="Gorbushina A."/>
            <person name="Stielow B."/>
            <person name="Teixiera M."/>
            <person name="Abouelleil A."/>
            <person name="Chapman S.B."/>
            <person name="Priest M."/>
            <person name="Young S.K."/>
            <person name="Wortman J."/>
            <person name="Nusbaum C."/>
            <person name="Birren B."/>
        </authorList>
    </citation>
    <scope>NUCLEOTIDE SEQUENCE [LARGE SCALE GENOMIC DNA]</scope>
    <source>
        <strain evidence="4 5">CBS 72588</strain>
    </source>
</reference>
<feature type="region of interest" description="Disordered" evidence="2">
    <location>
        <begin position="308"/>
        <end position="344"/>
    </location>
</feature>
<feature type="region of interest" description="Disordered" evidence="2">
    <location>
        <begin position="132"/>
        <end position="208"/>
    </location>
</feature>
<dbReference type="AlphaFoldDB" id="A0A0D2E6X7"/>
<keyword evidence="5" id="KW-1185">Reference proteome</keyword>
<protein>
    <recommendedName>
        <fullName evidence="3">C3H1-type domain-containing protein</fullName>
    </recommendedName>
</protein>
<accession>A0A0D2E6X7</accession>
<keyword evidence="1" id="KW-0479">Metal-binding</keyword>
<dbReference type="EMBL" id="KN847335">
    <property type="protein sequence ID" value="KIW43539.1"/>
    <property type="molecule type" value="Genomic_DNA"/>
</dbReference>
<dbReference type="GeneID" id="27356704"/>
<feature type="compositionally biased region" description="Polar residues" evidence="2">
    <location>
        <begin position="198"/>
        <end position="208"/>
    </location>
</feature>
<feature type="region of interest" description="Disordered" evidence="2">
    <location>
        <begin position="279"/>
        <end position="298"/>
    </location>
</feature>
<feature type="compositionally biased region" description="Basic residues" evidence="2">
    <location>
        <begin position="446"/>
        <end position="458"/>
    </location>
</feature>
<proteinExistence type="predicted"/>
<name>A0A0D2E6X7_9EURO</name>
<dbReference type="Proteomes" id="UP000053342">
    <property type="component" value="Unassembled WGS sequence"/>
</dbReference>
<dbReference type="InterPro" id="IPR000571">
    <property type="entry name" value="Znf_CCCH"/>
</dbReference>
<evidence type="ECO:0000256" key="2">
    <source>
        <dbReference type="SAM" id="MobiDB-lite"/>
    </source>
</evidence>
<dbReference type="RefSeq" id="XP_016263755.1">
    <property type="nucleotide sequence ID" value="XM_016405549.1"/>
</dbReference>
<feature type="zinc finger region" description="C3H1-type" evidence="1">
    <location>
        <begin position="214"/>
        <end position="243"/>
    </location>
</feature>
<evidence type="ECO:0000256" key="1">
    <source>
        <dbReference type="PROSITE-ProRule" id="PRU00723"/>
    </source>
</evidence>